<evidence type="ECO:0008006" key="4">
    <source>
        <dbReference type="Google" id="ProtNLM"/>
    </source>
</evidence>
<dbReference type="EMBL" id="CAADHB010000184">
    <property type="protein sequence ID" value="VFK80956.1"/>
    <property type="molecule type" value="Genomic_DNA"/>
</dbReference>
<dbReference type="EMBL" id="CAADFU010000206">
    <property type="protein sequence ID" value="VFK49635.1"/>
    <property type="molecule type" value="Genomic_DNA"/>
</dbReference>
<dbReference type="CDD" id="cd16329">
    <property type="entry name" value="LolA_like"/>
    <property type="match status" value="1"/>
</dbReference>
<organism evidence="3">
    <name type="scientific">Candidatus Kentrum sp. SD</name>
    <dbReference type="NCBI Taxonomy" id="2126332"/>
    <lineage>
        <taxon>Bacteria</taxon>
        <taxon>Pseudomonadati</taxon>
        <taxon>Pseudomonadota</taxon>
        <taxon>Gammaproteobacteria</taxon>
        <taxon>Candidatus Kentrum</taxon>
    </lineage>
</organism>
<dbReference type="Pfam" id="PF07044">
    <property type="entry name" value="DUF1329"/>
    <property type="match status" value="1"/>
</dbReference>
<evidence type="ECO:0000313" key="2">
    <source>
        <dbReference type="EMBL" id="VFK49635.1"/>
    </source>
</evidence>
<protein>
    <recommendedName>
        <fullName evidence="4">Outer membrane lipoprotein-sorting protein</fullName>
    </recommendedName>
</protein>
<reference evidence="3" key="1">
    <citation type="submission" date="2019-02" db="EMBL/GenBank/DDBJ databases">
        <authorList>
            <person name="Gruber-Vodicka R. H."/>
            <person name="Seah K. B. B."/>
        </authorList>
    </citation>
    <scope>NUCLEOTIDE SEQUENCE</scope>
    <source>
        <strain evidence="3">BECK_S127</strain>
        <strain evidence="2">BECK_S1320</strain>
        <strain evidence="1">BECK_S1321</strain>
    </source>
</reference>
<evidence type="ECO:0000313" key="1">
    <source>
        <dbReference type="EMBL" id="VFK39079.1"/>
    </source>
</evidence>
<name>A0A451BRN5_9GAMM</name>
<dbReference type="InterPro" id="IPR010752">
    <property type="entry name" value="DUF1329"/>
</dbReference>
<proteinExistence type="predicted"/>
<accession>A0A451BRN5</accession>
<sequence>MFSTKNMLALRAKLQTGCSLRGHQFFRSFYFSETLKGIVMKKIMKRNGILTLGAAALTLCLVSFQSLAKLSPQEIARLGADLTPLGGEKAGSADGAIPHWTGGIRSPAEAGYPDYEPGAHHPDPYKDEIPLFTITAANMDQYADRLTQGHKAMLKAYPDFAMKVYPSHRSAAFPEWVYEGTRKAAASARLAEGGNGVLDAVGGTPFPIPKNALEAIWNHPLRYWGKNTFRHRHQAVVQRNGDYSLIKTVDAVLSFYYGGENTEDNLIYKIMQELIGPPRIAGTITLVHETLDQAKEPRRGWVYNPGQRRVRRAPNVSFDNSANASDGLMTMDQYDMYNGSPERYHWKLVGKKEIYIPYNTYRLQSNGLKYDDIIRPLHLNPEHLRYELHRVWVVEATLKEGVRHLYKRRTIYLDEDSWLIPHVDQYDNRDQLWRVSEGHSINFYDQPLSTTTVEAHYDLQSGRYIAFGLHNEAESSIDFTADLSDSDFSIITLRQKGRR</sequence>
<evidence type="ECO:0000313" key="3">
    <source>
        <dbReference type="EMBL" id="VFK80956.1"/>
    </source>
</evidence>
<dbReference type="Gene3D" id="2.50.20.10">
    <property type="entry name" value="Lipoprotein localisation LolA/LolB/LppX"/>
    <property type="match status" value="1"/>
</dbReference>
<gene>
    <name evidence="3" type="ORF">BECKSD772D_GA0070982_11841</name>
    <name evidence="2" type="ORF">BECKSD772E_GA0070983_12063</name>
    <name evidence="1" type="ORF">BECKSD772F_GA0070984_10333</name>
</gene>
<dbReference type="AlphaFoldDB" id="A0A451BRN5"/>
<dbReference type="EMBL" id="CAADFR010000033">
    <property type="protein sequence ID" value="VFK39079.1"/>
    <property type="molecule type" value="Genomic_DNA"/>
</dbReference>